<evidence type="ECO:0000313" key="2">
    <source>
        <dbReference type="Proteomes" id="UP001165960"/>
    </source>
</evidence>
<accession>A0ACC2T3G5</accession>
<keyword evidence="2" id="KW-1185">Reference proteome</keyword>
<gene>
    <name evidence="1" type="ORF">DSO57_1024617</name>
</gene>
<dbReference type="Proteomes" id="UP001165960">
    <property type="component" value="Unassembled WGS sequence"/>
</dbReference>
<protein>
    <submittedName>
        <fullName evidence="1">Uncharacterized protein</fullName>
    </submittedName>
</protein>
<dbReference type="EMBL" id="QTSX02003684">
    <property type="protein sequence ID" value="KAJ9068837.1"/>
    <property type="molecule type" value="Genomic_DNA"/>
</dbReference>
<reference evidence="1" key="1">
    <citation type="submission" date="2022-04" db="EMBL/GenBank/DDBJ databases">
        <title>Genome of the entomopathogenic fungus Entomophthora muscae.</title>
        <authorList>
            <person name="Elya C."/>
            <person name="Lovett B.R."/>
            <person name="Lee E."/>
            <person name="Macias A.M."/>
            <person name="Hajek A.E."/>
            <person name="De Bivort B.L."/>
            <person name="Kasson M.T."/>
            <person name="De Fine Licht H.H."/>
            <person name="Stajich J.E."/>
        </authorList>
    </citation>
    <scope>NUCLEOTIDE SEQUENCE</scope>
    <source>
        <strain evidence="1">Berkeley</strain>
    </source>
</reference>
<organism evidence="1 2">
    <name type="scientific">Entomophthora muscae</name>
    <dbReference type="NCBI Taxonomy" id="34485"/>
    <lineage>
        <taxon>Eukaryota</taxon>
        <taxon>Fungi</taxon>
        <taxon>Fungi incertae sedis</taxon>
        <taxon>Zoopagomycota</taxon>
        <taxon>Entomophthoromycotina</taxon>
        <taxon>Entomophthoromycetes</taxon>
        <taxon>Entomophthorales</taxon>
        <taxon>Entomophthoraceae</taxon>
        <taxon>Entomophthora</taxon>
    </lineage>
</organism>
<proteinExistence type="predicted"/>
<evidence type="ECO:0000313" key="1">
    <source>
        <dbReference type="EMBL" id="KAJ9068837.1"/>
    </source>
</evidence>
<comment type="caution">
    <text evidence="1">The sequence shown here is derived from an EMBL/GenBank/DDBJ whole genome shotgun (WGS) entry which is preliminary data.</text>
</comment>
<name>A0ACC2T3G5_9FUNG</name>
<sequence length="1048" mass="117132">MVYIKSNREIRKGKQQLLPPSGRMVDMLDTQADGPLGNYCCIKYHDGHAYTDVTFKQFRDMTYAAAQALREELQGNVQDANQPIPVGYLSSSGTDFALNLFALLTHNISPVLLSPRNSLDIVVYLVKESHAKVLIFEEEHAALANACAEKIPGLKLVKSLNLNPALLQSKPSSFKPLVDLSLEKAIGERTCVILHSSGSTSHPKLIRFSNRYILSLVDRQRQDDQLVNFGTNLLLSPIFHVFGLGFFITCFFNGGTTAFPSSKIPTPRQILEYLIATQATSMTCLPFQLKQMAEHLQENPDDWTKLSAVERIVFGGATLPYNIFQMYSSKRIILQNGYGATEVGFLAFSRPVLDNPDYRVLSLKKGIKYSLANVEGDAAQLLIHPDDANLATGISTDQGYLVGDRLRIVRHDPTQDILEFEVFARVDDLLIHVTGEKTNPIPLEDTLLTLPLIKRCVMFGTNRLSCCLFVELSPEAETVPIHDILRQINLQVDKANADAPSHSRIVHELVYILPFKTSKPIPVTAKGNVARAKAEQLFQDEINQLYLVYDTGSNTTNAPQKLDFDSIYTFIGQAFAEVTKKPINNEISFFDQGMDSLLAVKFRNILNSAYPTANLSVNAIYELETTATLTKHIFGDTHETKDLPFYQEQVDSFIKEYTNFPSPTTYHTTPRLKTNFLVTGANGSLGSFIIKDLLKHDDVGTIFCFSRAKTSEESLKRMREGLQERGIQFSPEEWKHICAMPYVSDDEHLGLDDATYNEVFQSVDVIYHVAWRMDFLKGLPAFRDCIESTVNLLKISATSPRCPAFHFTSTVGATFPISTSPTILEEKLSSTLKNVQYCNGYNLSKVVSEILCYQWADEFGFPLDIHRVGQVSGDTENGAWNTREHISLLIKAAQVMKMAPSKLFDSVTWIPVDVAARGMVEIHYSPNNLHNSTINHIVNPTATPWGNVIDHLKELGIPCQAVDSTTFLNELTSKPQYQNVDVNPLASLTDFFTSVLTAPPSTMLMETKSTCQRSSTIDTCPHINTDLMKKYLTHWISIGFLDKLPTTP</sequence>